<keyword evidence="1" id="KW-1133">Transmembrane helix</keyword>
<keyword evidence="1" id="KW-0472">Membrane</keyword>
<reference evidence="3" key="1">
    <citation type="submission" date="2016-11" db="EMBL/GenBank/DDBJ databases">
        <authorList>
            <person name="Varghese N."/>
            <person name="Submissions S."/>
        </authorList>
    </citation>
    <scope>NUCLEOTIDE SEQUENCE [LARGE SCALE GENOMIC DNA]</scope>
    <source>
        <strain evidence="3">DSM 14826</strain>
    </source>
</reference>
<dbReference type="EMBL" id="FRAI01000006">
    <property type="protein sequence ID" value="SHJ79566.1"/>
    <property type="molecule type" value="Genomic_DNA"/>
</dbReference>
<dbReference type="STRING" id="1120989.SAMN02745227_00705"/>
<feature type="transmembrane region" description="Helical" evidence="1">
    <location>
        <begin position="125"/>
        <end position="145"/>
    </location>
</feature>
<dbReference type="AlphaFoldDB" id="A0A1M6M809"/>
<proteinExistence type="predicted"/>
<accession>A0A1M6M809</accession>
<sequence>MELLARILPKALKEMWMNLLELLFVNILAVTLVLLFLTVYFYIPLFAFILFVLVIAPLFLSLYNGVNALYTGDKLSFGLKEGIKKWAKGIKYGLFSAVVPLVIYVNLVFYQGFGLKWWTIGISIFWIYLSFIYIMIQFYLPALLVDTDFSFLQSLKYSSLLVLKNFGYTFGWILLIGLIALFLFWINHTISVNIFFFAFFGIIIAFQTRAYLTIKE</sequence>
<feature type="transmembrane region" description="Helical" evidence="1">
    <location>
        <begin position="49"/>
        <end position="71"/>
    </location>
</feature>
<evidence type="ECO:0000313" key="3">
    <source>
        <dbReference type="Proteomes" id="UP000243547"/>
    </source>
</evidence>
<dbReference type="RefSeq" id="WP_072906339.1">
    <property type="nucleotide sequence ID" value="NZ_FRAI01000006.1"/>
</dbReference>
<name>A0A1M6M809_9FIRM</name>
<gene>
    <name evidence="2" type="ORF">SAMN02745227_00705</name>
</gene>
<protein>
    <submittedName>
        <fullName evidence="2">Uncharacterized protein</fullName>
    </submittedName>
</protein>
<keyword evidence="1" id="KW-0812">Transmembrane</keyword>
<keyword evidence="3" id="KW-1185">Reference proteome</keyword>
<feature type="transmembrane region" description="Helical" evidence="1">
    <location>
        <begin position="166"/>
        <end position="186"/>
    </location>
</feature>
<dbReference type="OrthoDB" id="9853482at2"/>
<organism evidence="2 3">
    <name type="scientific">Anaerobranca californiensis DSM 14826</name>
    <dbReference type="NCBI Taxonomy" id="1120989"/>
    <lineage>
        <taxon>Bacteria</taxon>
        <taxon>Bacillati</taxon>
        <taxon>Bacillota</taxon>
        <taxon>Clostridia</taxon>
        <taxon>Eubacteriales</taxon>
        <taxon>Proteinivoracaceae</taxon>
        <taxon>Anaerobranca</taxon>
    </lineage>
</organism>
<evidence type="ECO:0000256" key="1">
    <source>
        <dbReference type="SAM" id="Phobius"/>
    </source>
</evidence>
<feature type="transmembrane region" description="Helical" evidence="1">
    <location>
        <begin position="192"/>
        <end position="212"/>
    </location>
</feature>
<evidence type="ECO:0000313" key="2">
    <source>
        <dbReference type="EMBL" id="SHJ79566.1"/>
    </source>
</evidence>
<dbReference type="Proteomes" id="UP000243547">
    <property type="component" value="Unassembled WGS sequence"/>
</dbReference>
<feature type="transmembrane region" description="Helical" evidence="1">
    <location>
        <begin position="20"/>
        <end position="43"/>
    </location>
</feature>
<feature type="transmembrane region" description="Helical" evidence="1">
    <location>
        <begin position="92"/>
        <end position="113"/>
    </location>
</feature>